<accession>A0A370KC47</accession>
<dbReference type="AlphaFoldDB" id="A0A370KC47"/>
<sequence>MWRVCTRCCVNTAQDTRITPSPCGWLIPICAGVPVDHVAARADRIVLVLPSLERGGGERVLLQLAGLFLTAGREVHVVTLIGGGALRSLVPAGVTLHELIDGGDPPKGLALAWKAYPRLISLVRKTKPHAVLSTMTGTNLLAVLACKRARVRIRLVLREAASLVNAKGFLKRQAMRWLYGLADGIVAVSAGVAQDLRKLGLPHDRIHVIRNPVDVERLRYLAEVGPSLSRHVDESYVATLGRLAEQKDHATLLHAYAASALRASHRLVIVGEGEEHEKLLWLVKELGLTDRVEFTGAMDNPYHVLANAKLHVLSSRWEGYPNVLLEALALGVPVVSTDCPHGPREILDDGRYGRLVPVADCAILARAMDAELKQPASGVDAVLATHRPQVVASRYLALLDGGVGEEQS</sequence>
<dbReference type="Gene3D" id="3.40.50.2000">
    <property type="entry name" value="Glycogen Phosphorylase B"/>
    <property type="match status" value="2"/>
</dbReference>
<dbReference type="GO" id="GO:0016757">
    <property type="term" value="F:glycosyltransferase activity"/>
    <property type="evidence" value="ECO:0007669"/>
    <property type="project" value="UniProtKB-ARBA"/>
</dbReference>
<dbReference type="PANTHER" id="PTHR12526">
    <property type="entry name" value="GLYCOSYLTRANSFERASE"/>
    <property type="match status" value="1"/>
</dbReference>
<reference evidence="2 3" key="1">
    <citation type="submission" date="2018-07" db="EMBL/GenBank/DDBJ databases">
        <title>Dyella solisilvae sp. nov., isolated from the pine and broad-leaved mixed forest soil.</title>
        <authorList>
            <person name="Gao Z."/>
            <person name="Qiu L."/>
        </authorList>
    </citation>
    <scope>NUCLEOTIDE SEQUENCE [LARGE SCALE GENOMIC DNA]</scope>
    <source>
        <strain evidence="2 3">DHG54</strain>
    </source>
</reference>
<keyword evidence="2" id="KW-0808">Transferase</keyword>
<gene>
    <name evidence="2" type="ORF">DVT68_05055</name>
</gene>
<dbReference type="Pfam" id="PF13692">
    <property type="entry name" value="Glyco_trans_1_4"/>
    <property type="match status" value="1"/>
</dbReference>
<proteinExistence type="predicted"/>
<organism evidence="2 3">
    <name type="scientific">Dyella solisilvae</name>
    <dbReference type="NCBI Taxonomy" id="1920168"/>
    <lineage>
        <taxon>Bacteria</taxon>
        <taxon>Pseudomonadati</taxon>
        <taxon>Pseudomonadota</taxon>
        <taxon>Gammaproteobacteria</taxon>
        <taxon>Lysobacterales</taxon>
        <taxon>Rhodanobacteraceae</taxon>
        <taxon>Dyella</taxon>
    </lineage>
</organism>
<evidence type="ECO:0000259" key="1">
    <source>
        <dbReference type="Pfam" id="PF13439"/>
    </source>
</evidence>
<keyword evidence="3" id="KW-1185">Reference proteome</keyword>
<name>A0A370KC47_9GAMM</name>
<dbReference type="Pfam" id="PF13439">
    <property type="entry name" value="Glyco_transf_4"/>
    <property type="match status" value="1"/>
</dbReference>
<protein>
    <submittedName>
        <fullName evidence="2">Glycosyltransferase</fullName>
    </submittedName>
</protein>
<evidence type="ECO:0000313" key="3">
    <source>
        <dbReference type="Proteomes" id="UP000254711"/>
    </source>
</evidence>
<evidence type="ECO:0000313" key="2">
    <source>
        <dbReference type="EMBL" id="RDJ00180.1"/>
    </source>
</evidence>
<dbReference type="Proteomes" id="UP000254711">
    <property type="component" value="Unassembled WGS sequence"/>
</dbReference>
<dbReference type="EMBL" id="QQSY01000001">
    <property type="protein sequence ID" value="RDJ00180.1"/>
    <property type="molecule type" value="Genomic_DNA"/>
</dbReference>
<dbReference type="PANTHER" id="PTHR12526:SF630">
    <property type="entry name" value="GLYCOSYLTRANSFERASE"/>
    <property type="match status" value="1"/>
</dbReference>
<feature type="domain" description="Glycosyltransferase subfamily 4-like N-terminal" evidence="1">
    <location>
        <begin position="55"/>
        <end position="217"/>
    </location>
</feature>
<dbReference type="InterPro" id="IPR028098">
    <property type="entry name" value="Glyco_trans_4-like_N"/>
</dbReference>
<dbReference type="SUPFAM" id="SSF53756">
    <property type="entry name" value="UDP-Glycosyltransferase/glycogen phosphorylase"/>
    <property type="match status" value="1"/>
</dbReference>
<dbReference type="CDD" id="cd03811">
    <property type="entry name" value="GT4_GT28_WabH-like"/>
    <property type="match status" value="1"/>
</dbReference>
<comment type="caution">
    <text evidence="2">The sequence shown here is derived from an EMBL/GenBank/DDBJ whole genome shotgun (WGS) entry which is preliminary data.</text>
</comment>